<dbReference type="EMBL" id="JANPWB010000005">
    <property type="protein sequence ID" value="KAJ1185963.1"/>
    <property type="molecule type" value="Genomic_DNA"/>
</dbReference>
<organism evidence="1 2">
    <name type="scientific">Pleurodeles waltl</name>
    <name type="common">Iberian ribbed newt</name>
    <dbReference type="NCBI Taxonomy" id="8319"/>
    <lineage>
        <taxon>Eukaryota</taxon>
        <taxon>Metazoa</taxon>
        <taxon>Chordata</taxon>
        <taxon>Craniata</taxon>
        <taxon>Vertebrata</taxon>
        <taxon>Euteleostomi</taxon>
        <taxon>Amphibia</taxon>
        <taxon>Batrachia</taxon>
        <taxon>Caudata</taxon>
        <taxon>Salamandroidea</taxon>
        <taxon>Salamandridae</taxon>
        <taxon>Pleurodelinae</taxon>
        <taxon>Pleurodeles</taxon>
    </lineage>
</organism>
<name>A0AAV7UDY7_PLEWA</name>
<protein>
    <submittedName>
        <fullName evidence="1">Uncharacterized protein</fullName>
    </submittedName>
</protein>
<reference evidence="1" key="1">
    <citation type="journal article" date="2022" name="bioRxiv">
        <title>Sequencing and chromosome-scale assembly of the giantPleurodeles waltlgenome.</title>
        <authorList>
            <person name="Brown T."/>
            <person name="Elewa A."/>
            <person name="Iarovenko S."/>
            <person name="Subramanian E."/>
            <person name="Araus A.J."/>
            <person name="Petzold A."/>
            <person name="Susuki M."/>
            <person name="Suzuki K.-i.T."/>
            <person name="Hayashi T."/>
            <person name="Toyoda A."/>
            <person name="Oliveira C."/>
            <person name="Osipova E."/>
            <person name="Leigh N.D."/>
            <person name="Simon A."/>
            <person name="Yun M.H."/>
        </authorList>
    </citation>
    <scope>NUCLEOTIDE SEQUENCE</scope>
    <source>
        <strain evidence="1">20211129_DDA</strain>
        <tissue evidence="1">Liver</tissue>
    </source>
</reference>
<proteinExistence type="predicted"/>
<comment type="caution">
    <text evidence="1">The sequence shown here is derived from an EMBL/GenBank/DDBJ whole genome shotgun (WGS) entry which is preliminary data.</text>
</comment>
<accession>A0AAV7UDY7</accession>
<evidence type="ECO:0000313" key="1">
    <source>
        <dbReference type="EMBL" id="KAJ1185963.1"/>
    </source>
</evidence>
<dbReference type="AlphaFoldDB" id="A0AAV7UDY7"/>
<dbReference type="Proteomes" id="UP001066276">
    <property type="component" value="Chromosome 3_1"/>
</dbReference>
<evidence type="ECO:0000313" key="2">
    <source>
        <dbReference type="Proteomes" id="UP001066276"/>
    </source>
</evidence>
<gene>
    <name evidence="1" type="ORF">NDU88_002748</name>
</gene>
<keyword evidence="2" id="KW-1185">Reference proteome</keyword>
<sequence>MLPATKCSSELQVYASFQSENQLFENYNSVTDFENVESKILNDEIKRSKDTVILMRPKAPVVKVKEVFTTVDSKKDIERWVWLSHDEDLLKRIGRKLGVRPKAPASCGDLRDNKRKILLCTQQSSNVQPAGYQASEVDRPEERERFGATILTAREKTIAATTSVN</sequence>